<sequence length="331" mass="37309">MSLFQCDGCSENIPAQKARIHCEVCQPEYNACANCYVIGNYSKEHQENHATVLKVQSGIVPRAPSLPQRPTLPPRPSTIPQMQRPETFTRSSDSAPSADQPPGRGWSPLLVGSKPTPTLVTFLEIVFVRLDTQKTGHLTPEQFSGYCDIQGYALEHDPWKQHMKPQFGSSPTDRADYELRQVYENFSIDHTLQKRSVRSTSGSRLSAMMGDMMQSTRFSGGMMPMLTRKGFIDIMVVEFAGVPSIGWQRVNRTAQHFNIWREWGDVPRDVLPDSTPADLADRIKRAHAAMQAQAELLLRNLQVEAELRADGMRQAQNITAPTGTYYRWERS</sequence>
<accession>A0ABR4P2E2</accession>
<dbReference type="SUPFAM" id="SSF57850">
    <property type="entry name" value="RING/U-box"/>
    <property type="match status" value="1"/>
</dbReference>
<feature type="compositionally biased region" description="Low complexity" evidence="4">
    <location>
        <begin position="91"/>
        <end position="102"/>
    </location>
</feature>
<evidence type="ECO:0000256" key="1">
    <source>
        <dbReference type="ARBA" id="ARBA00022723"/>
    </source>
</evidence>
<keyword evidence="7" id="KW-1185">Reference proteome</keyword>
<dbReference type="Proteomes" id="UP001629113">
    <property type="component" value="Unassembled WGS sequence"/>
</dbReference>
<feature type="region of interest" description="Disordered" evidence="4">
    <location>
        <begin position="60"/>
        <end position="110"/>
    </location>
</feature>
<evidence type="ECO:0000313" key="7">
    <source>
        <dbReference type="Proteomes" id="UP001629113"/>
    </source>
</evidence>
<organism evidence="6 7">
    <name type="scientific">Phlyctema vagabunda</name>
    <dbReference type="NCBI Taxonomy" id="108571"/>
    <lineage>
        <taxon>Eukaryota</taxon>
        <taxon>Fungi</taxon>
        <taxon>Dikarya</taxon>
        <taxon>Ascomycota</taxon>
        <taxon>Pezizomycotina</taxon>
        <taxon>Leotiomycetes</taxon>
        <taxon>Helotiales</taxon>
        <taxon>Dermateaceae</taxon>
        <taxon>Phlyctema</taxon>
    </lineage>
</organism>
<proteinExistence type="predicted"/>
<keyword evidence="1" id="KW-0479">Metal-binding</keyword>
<dbReference type="InterPro" id="IPR055936">
    <property type="entry name" value="DUF7514"/>
</dbReference>
<keyword evidence="2" id="KW-0863">Zinc-finger</keyword>
<evidence type="ECO:0000313" key="6">
    <source>
        <dbReference type="EMBL" id="KAL3417485.1"/>
    </source>
</evidence>
<feature type="domain" description="DUF7514" evidence="5">
    <location>
        <begin position="114"/>
        <end position="281"/>
    </location>
</feature>
<reference evidence="6 7" key="1">
    <citation type="submission" date="2024-06" db="EMBL/GenBank/DDBJ databases">
        <title>Complete genome of Phlyctema vagabunda strain 19-DSS-EL-015.</title>
        <authorList>
            <person name="Fiorenzani C."/>
        </authorList>
    </citation>
    <scope>NUCLEOTIDE SEQUENCE [LARGE SCALE GENOMIC DNA]</scope>
    <source>
        <strain evidence="6 7">19-DSS-EL-015</strain>
    </source>
</reference>
<dbReference type="EMBL" id="JBFCZG010000010">
    <property type="protein sequence ID" value="KAL3417485.1"/>
    <property type="molecule type" value="Genomic_DNA"/>
</dbReference>
<evidence type="ECO:0000256" key="2">
    <source>
        <dbReference type="ARBA" id="ARBA00022771"/>
    </source>
</evidence>
<dbReference type="Gene3D" id="3.30.60.90">
    <property type="match status" value="1"/>
</dbReference>
<dbReference type="Pfam" id="PF24355">
    <property type="entry name" value="DUF7514"/>
    <property type="match status" value="1"/>
</dbReference>
<protein>
    <recommendedName>
        <fullName evidence="5">DUF7514 domain-containing protein</fullName>
    </recommendedName>
</protein>
<dbReference type="InterPro" id="IPR043145">
    <property type="entry name" value="Znf_ZZ_sf"/>
</dbReference>
<evidence type="ECO:0000256" key="4">
    <source>
        <dbReference type="SAM" id="MobiDB-lite"/>
    </source>
</evidence>
<name>A0ABR4P2E2_9HELO</name>
<keyword evidence="3" id="KW-0862">Zinc</keyword>
<comment type="caution">
    <text evidence="6">The sequence shown here is derived from an EMBL/GenBank/DDBJ whole genome shotgun (WGS) entry which is preliminary data.</text>
</comment>
<evidence type="ECO:0000256" key="3">
    <source>
        <dbReference type="ARBA" id="ARBA00022833"/>
    </source>
</evidence>
<evidence type="ECO:0000259" key="5">
    <source>
        <dbReference type="Pfam" id="PF24355"/>
    </source>
</evidence>
<gene>
    <name evidence="6" type="ORF">PVAG01_10495</name>
</gene>
<feature type="compositionally biased region" description="Polar residues" evidence="4">
    <location>
        <begin position="78"/>
        <end position="90"/>
    </location>
</feature>